<feature type="compositionally biased region" description="Low complexity" evidence="1">
    <location>
        <begin position="312"/>
        <end position="324"/>
    </location>
</feature>
<keyword evidence="2" id="KW-0472">Membrane</keyword>
<keyword evidence="2" id="KW-0812">Transmembrane</keyword>
<dbReference type="EMBL" id="JBHTEK010000001">
    <property type="protein sequence ID" value="MFC7666417.1"/>
    <property type="molecule type" value="Genomic_DNA"/>
</dbReference>
<feature type="transmembrane region" description="Helical" evidence="2">
    <location>
        <begin position="222"/>
        <end position="251"/>
    </location>
</feature>
<keyword evidence="2" id="KW-1133">Transmembrane helix</keyword>
<dbReference type="RefSeq" id="WP_380200107.1">
    <property type="nucleotide sequence ID" value="NZ_JBHTEK010000001.1"/>
</dbReference>
<organism evidence="3 4">
    <name type="scientific">Hymenobacter humi</name>
    <dbReference type="NCBI Taxonomy" id="1411620"/>
    <lineage>
        <taxon>Bacteria</taxon>
        <taxon>Pseudomonadati</taxon>
        <taxon>Bacteroidota</taxon>
        <taxon>Cytophagia</taxon>
        <taxon>Cytophagales</taxon>
        <taxon>Hymenobacteraceae</taxon>
        <taxon>Hymenobacter</taxon>
    </lineage>
</organism>
<reference evidence="4" key="1">
    <citation type="journal article" date="2019" name="Int. J. Syst. Evol. Microbiol.">
        <title>The Global Catalogue of Microorganisms (GCM) 10K type strain sequencing project: providing services to taxonomists for standard genome sequencing and annotation.</title>
        <authorList>
            <consortium name="The Broad Institute Genomics Platform"/>
            <consortium name="The Broad Institute Genome Sequencing Center for Infectious Disease"/>
            <person name="Wu L."/>
            <person name="Ma J."/>
        </authorList>
    </citation>
    <scope>NUCLEOTIDE SEQUENCE [LARGE SCALE GENOMIC DNA]</scope>
    <source>
        <strain evidence="4">JCM 19635</strain>
    </source>
</reference>
<feature type="compositionally biased region" description="Basic and acidic residues" evidence="1">
    <location>
        <begin position="326"/>
        <end position="338"/>
    </location>
</feature>
<evidence type="ECO:0000313" key="4">
    <source>
        <dbReference type="Proteomes" id="UP001596513"/>
    </source>
</evidence>
<evidence type="ECO:0000256" key="1">
    <source>
        <dbReference type="SAM" id="MobiDB-lite"/>
    </source>
</evidence>
<gene>
    <name evidence="3" type="ORF">ACFQT0_02510</name>
</gene>
<feature type="compositionally biased region" description="Polar residues" evidence="1">
    <location>
        <begin position="276"/>
        <end position="289"/>
    </location>
</feature>
<feature type="transmembrane region" description="Helical" evidence="2">
    <location>
        <begin position="48"/>
        <end position="65"/>
    </location>
</feature>
<sequence length="354" mass="39461">MNQPNQRGGGGGFRQAQQASPLAIRTKKTQFDTNTYTRLAMAEVWKKDWVYALIPFALGLLPAIFVHSWWWLALAVVLTILFVLFRSAQVTGVTQMEQSKPLFERMSFEMDQKQLLLRVGPEKEGKAMQLTWDMIGRVRRDADAYLLYLKPGTPPTGTAPWRMWLARTFDVPVFLHLPQRIFNSPNDVKLFEALLRRKTCCRPTPAPQPFKAARRCSRRLRFCALLTLLIFSLMKLTHTLLLAVAAASLALSSCSSEPSDWRPDDKVSSDMIAPGTRTSDNFDQNTDYAPNQAKGGAITKPISSSADLDQRPAPSAKAAMSANAEEGMRKRGKMDDAGKSTQADTAASGHQVQR</sequence>
<evidence type="ECO:0000313" key="3">
    <source>
        <dbReference type="EMBL" id="MFC7666417.1"/>
    </source>
</evidence>
<name>A0ABW2U0J5_9BACT</name>
<feature type="compositionally biased region" description="Polar residues" evidence="1">
    <location>
        <begin position="339"/>
        <end position="354"/>
    </location>
</feature>
<feature type="transmembrane region" description="Helical" evidence="2">
    <location>
        <begin position="71"/>
        <end position="88"/>
    </location>
</feature>
<evidence type="ECO:0000256" key="2">
    <source>
        <dbReference type="SAM" id="Phobius"/>
    </source>
</evidence>
<feature type="compositionally biased region" description="Basic and acidic residues" evidence="1">
    <location>
        <begin position="259"/>
        <end position="268"/>
    </location>
</feature>
<feature type="region of interest" description="Disordered" evidence="1">
    <location>
        <begin position="254"/>
        <end position="354"/>
    </location>
</feature>
<keyword evidence="4" id="KW-1185">Reference proteome</keyword>
<comment type="caution">
    <text evidence="3">The sequence shown here is derived from an EMBL/GenBank/DDBJ whole genome shotgun (WGS) entry which is preliminary data.</text>
</comment>
<dbReference type="Proteomes" id="UP001596513">
    <property type="component" value="Unassembled WGS sequence"/>
</dbReference>
<protein>
    <recommendedName>
        <fullName evidence="5">YcxB-like protein domain-containing protein</fullName>
    </recommendedName>
</protein>
<feature type="region of interest" description="Disordered" evidence="1">
    <location>
        <begin position="1"/>
        <end position="20"/>
    </location>
</feature>
<proteinExistence type="predicted"/>
<accession>A0ABW2U0J5</accession>
<evidence type="ECO:0008006" key="5">
    <source>
        <dbReference type="Google" id="ProtNLM"/>
    </source>
</evidence>